<dbReference type="AlphaFoldDB" id="A0A427UXE0"/>
<protein>
    <submittedName>
        <fullName evidence="1">Uncharacterized protein</fullName>
    </submittedName>
</protein>
<dbReference type="Proteomes" id="UP000277537">
    <property type="component" value="Unassembled WGS sequence"/>
</dbReference>
<reference evidence="1 2" key="1">
    <citation type="submission" date="2018-10" db="EMBL/GenBank/DDBJ databases">
        <title>Transmission dynamics of multidrug resistant bacteria on intensive care unit surfaces.</title>
        <authorList>
            <person name="D'Souza A.W."/>
            <person name="Potter R.F."/>
            <person name="Wallace M."/>
            <person name="Shupe A."/>
            <person name="Patel S."/>
            <person name="Sun S."/>
            <person name="Gul D."/>
            <person name="Kwon J.H."/>
            <person name="Andleeb S."/>
            <person name="Burnham C.-A.D."/>
            <person name="Dantas G."/>
        </authorList>
    </citation>
    <scope>NUCLEOTIDE SEQUENCE [LARGE SCALE GENOMIC DNA]</scope>
    <source>
        <strain evidence="1 2">AJ_385</strain>
    </source>
</reference>
<dbReference type="EMBL" id="RHXE01000007">
    <property type="protein sequence ID" value="RSE25143.1"/>
    <property type="molecule type" value="Genomic_DNA"/>
</dbReference>
<gene>
    <name evidence="1" type="ORF">EGT73_05335</name>
</gene>
<sequence>MNNPKIDVNAIESYTPEAYPKLFKQVGAQGLIEIQKHDRDSAELVSQLPECDLVEYVGHSNTKSNYPDQIASFVDCKNGKRFYVVNRIIQK</sequence>
<name>A0A427UXE0_ACIJO</name>
<proteinExistence type="predicted"/>
<evidence type="ECO:0000313" key="1">
    <source>
        <dbReference type="EMBL" id="RSE25143.1"/>
    </source>
</evidence>
<organism evidence="1 2">
    <name type="scientific">Acinetobacter johnsonii</name>
    <dbReference type="NCBI Taxonomy" id="40214"/>
    <lineage>
        <taxon>Bacteria</taxon>
        <taxon>Pseudomonadati</taxon>
        <taxon>Pseudomonadota</taxon>
        <taxon>Gammaproteobacteria</taxon>
        <taxon>Moraxellales</taxon>
        <taxon>Moraxellaceae</taxon>
        <taxon>Acinetobacter</taxon>
    </lineage>
</organism>
<evidence type="ECO:0000313" key="2">
    <source>
        <dbReference type="Proteomes" id="UP000277537"/>
    </source>
</evidence>
<dbReference type="RefSeq" id="WP_125273693.1">
    <property type="nucleotide sequence ID" value="NZ_RHXE01000007.1"/>
</dbReference>
<comment type="caution">
    <text evidence="1">The sequence shown here is derived from an EMBL/GenBank/DDBJ whole genome shotgun (WGS) entry which is preliminary data.</text>
</comment>
<accession>A0A427UXE0</accession>